<accession>A0A928V2A2</accession>
<dbReference type="RefSeq" id="WP_193906501.1">
    <property type="nucleotide sequence ID" value="NZ_PRDL01000001.1"/>
</dbReference>
<gene>
    <name evidence="2" type="ORF">C4F51_01440</name>
</gene>
<name>A0A928V2A2_9GAMM</name>
<feature type="signal peptide" evidence="1">
    <location>
        <begin position="1"/>
        <end position="22"/>
    </location>
</feature>
<dbReference type="EMBL" id="PRDL01000001">
    <property type="protein sequence ID" value="MBE8715850.1"/>
    <property type="molecule type" value="Genomic_DNA"/>
</dbReference>
<feature type="chain" id="PRO_5036896923" evidence="1">
    <location>
        <begin position="23"/>
        <end position="146"/>
    </location>
</feature>
<comment type="caution">
    <text evidence="2">The sequence shown here is derived from an EMBL/GenBank/DDBJ whole genome shotgun (WGS) entry which is preliminary data.</text>
</comment>
<evidence type="ECO:0000256" key="1">
    <source>
        <dbReference type="SAM" id="SignalP"/>
    </source>
</evidence>
<protein>
    <submittedName>
        <fullName evidence="2">Excinuclease ABC subunit A</fullName>
    </submittedName>
</protein>
<reference evidence="2" key="1">
    <citation type="submission" date="2018-07" db="EMBL/GenBank/DDBJ databases">
        <title>Genome assembly of strain Ka43.</title>
        <authorList>
            <person name="Kukolya J."/>
            <person name="Nagy I."/>
            <person name="Horvath B."/>
            <person name="Toth A."/>
        </authorList>
    </citation>
    <scope>NUCLEOTIDE SEQUENCE</scope>
    <source>
        <strain evidence="2">KB43</strain>
    </source>
</reference>
<dbReference type="AlphaFoldDB" id="A0A928V2A2"/>
<keyword evidence="1" id="KW-0732">Signal</keyword>
<organism evidence="2 3">
    <name type="scientific">Cellvibrio polysaccharolyticus</name>
    <dbReference type="NCBI Taxonomy" id="2082724"/>
    <lineage>
        <taxon>Bacteria</taxon>
        <taxon>Pseudomonadati</taxon>
        <taxon>Pseudomonadota</taxon>
        <taxon>Gammaproteobacteria</taxon>
        <taxon>Cellvibrionales</taxon>
        <taxon>Cellvibrionaceae</taxon>
        <taxon>Cellvibrio</taxon>
    </lineage>
</organism>
<keyword evidence="3" id="KW-1185">Reference proteome</keyword>
<evidence type="ECO:0000313" key="3">
    <source>
        <dbReference type="Proteomes" id="UP000652567"/>
    </source>
</evidence>
<proteinExistence type="predicted"/>
<evidence type="ECO:0000313" key="2">
    <source>
        <dbReference type="EMBL" id="MBE8715850.1"/>
    </source>
</evidence>
<sequence length="146" mass="15770">MKATFKWVSVVALAGCAVAAQARDDVRDYSLVEALSSEQAKEALGTNIKFYFGSQKHGTVSKRFGEFSTNKKTNGFNKTDKGACEWVFLSALKTLKERAEKEGGNAVVNIRSNYRNNLTSSNETFQCGSGALMSGVALVGDVVTIK</sequence>
<dbReference type="Proteomes" id="UP000652567">
    <property type="component" value="Unassembled WGS sequence"/>
</dbReference>